<sequence>MPMSKPNPKPASMPDKKRERHINDQFSGKPELETVRRVDGLAKVAASASGLLKKIKCENTPCVGMLSMPKKHSEMRTIGGPKGVLKVLEVEPTGMCSRVAQPSGLLNDLNQEIMNRMRSRKQLFSARSSLLCVKTEYEEEIDDLGISVRRADDEDDKDDVMLFLSPNHNIRKCKQFCS</sequence>
<organism evidence="2 3">
    <name type="scientific">Populus tomentosa</name>
    <name type="common">Chinese white poplar</name>
    <dbReference type="NCBI Taxonomy" id="118781"/>
    <lineage>
        <taxon>Eukaryota</taxon>
        <taxon>Viridiplantae</taxon>
        <taxon>Streptophyta</taxon>
        <taxon>Embryophyta</taxon>
        <taxon>Tracheophyta</taxon>
        <taxon>Spermatophyta</taxon>
        <taxon>Magnoliopsida</taxon>
        <taxon>eudicotyledons</taxon>
        <taxon>Gunneridae</taxon>
        <taxon>Pentapetalae</taxon>
        <taxon>rosids</taxon>
        <taxon>fabids</taxon>
        <taxon>Malpighiales</taxon>
        <taxon>Salicaceae</taxon>
        <taxon>Saliceae</taxon>
        <taxon>Populus</taxon>
    </lineage>
</organism>
<feature type="compositionally biased region" description="Basic and acidic residues" evidence="1">
    <location>
        <begin position="14"/>
        <end position="23"/>
    </location>
</feature>
<dbReference type="OrthoDB" id="1930341at2759"/>
<evidence type="ECO:0000256" key="1">
    <source>
        <dbReference type="SAM" id="MobiDB-lite"/>
    </source>
</evidence>
<dbReference type="Proteomes" id="UP000886885">
    <property type="component" value="Chromosome 19D"/>
</dbReference>
<feature type="compositionally biased region" description="Pro residues" evidence="1">
    <location>
        <begin position="1"/>
        <end position="11"/>
    </location>
</feature>
<gene>
    <name evidence="2" type="ORF">POTOM_059727</name>
</gene>
<reference evidence="2" key="1">
    <citation type="journal article" date="2020" name="bioRxiv">
        <title>Hybrid origin of Populus tomentosa Carr. identified through genome sequencing and phylogenomic analysis.</title>
        <authorList>
            <person name="An X."/>
            <person name="Gao K."/>
            <person name="Chen Z."/>
            <person name="Li J."/>
            <person name="Yang X."/>
            <person name="Yang X."/>
            <person name="Zhou J."/>
            <person name="Guo T."/>
            <person name="Zhao T."/>
            <person name="Huang S."/>
            <person name="Miao D."/>
            <person name="Khan W.U."/>
            <person name="Rao P."/>
            <person name="Ye M."/>
            <person name="Lei B."/>
            <person name="Liao W."/>
            <person name="Wang J."/>
            <person name="Ji L."/>
            <person name="Li Y."/>
            <person name="Guo B."/>
            <person name="Mustafa N.S."/>
            <person name="Li S."/>
            <person name="Yun Q."/>
            <person name="Keller S.R."/>
            <person name="Mao J."/>
            <person name="Zhang R."/>
            <person name="Strauss S.H."/>
        </authorList>
    </citation>
    <scope>NUCLEOTIDE SEQUENCE</scope>
    <source>
        <strain evidence="2">GM15</strain>
        <tissue evidence="2">Leaf</tissue>
    </source>
</reference>
<protein>
    <submittedName>
        <fullName evidence="2">Uncharacterized protein</fullName>
    </submittedName>
</protein>
<accession>A0A8X7XUM5</accession>
<evidence type="ECO:0000313" key="2">
    <source>
        <dbReference type="EMBL" id="KAG6738165.1"/>
    </source>
</evidence>
<dbReference type="EMBL" id="JAAWWB010000038">
    <property type="protein sequence ID" value="KAG6738165.1"/>
    <property type="molecule type" value="Genomic_DNA"/>
</dbReference>
<feature type="region of interest" description="Disordered" evidence="1">
    <location>
        <begin position="1"/>
        <end position="31"/>
    </location>
</feature>
<comment type="caution">
    <text evidence="2">The sequence shown here is derived from an EMBL/GenBank/DDBJ whole genome shotgun (WGS) entry which is preliminary data.</text>
</comment>
<proteinExistence type="predicted"/>
<dbReference type="AlphaFoldDB" id="A0A8X7XUM5"/>
<name>A0A8X7XUM5_POPTO</name>
<evidence type="ECO:0000313" key="3">
    <source>
        <dbReference type="Proteomes" id="UP000886885"/>
    </source>
</evidence>
<keyword evidence="3" id="KW-1185">Reference proteome</keyword>